<protein>
    <recommendedName>
        <fullName evidence="1">DUF6965 domain-containing protein</fullName>
    </recommendedName>
</protein>
<dbReference type="Proteomes" id="UP000824108">
    <property type="component" value="Unassembled WGS sequence"/>
</dbReference>
<comment type="caution">
    <text evidence="2">The sequence shown here is derived from an EMBL/GenBank/DDBJ whole genome shotgun (WGS) entry which is preliminary data.</text>
</comment>
<dbReference type="EMBL" id="DXAV01000051">
    <property type="protein sequence ID" value="HIZ91665.1"/>
    <property type="molecule type" value="Genomic_DNA"/>
</dbReference>
<evidence type="ECO:0000259" key="1">
    <source>
        <dbReference type="Pfam" id="PF22292"/>
    </source>
</evidence>
<accession>A0A9D2GZ28</accession>
<reference evidence="2" key="2">
    <citation type="submission" date="2021-04" db="EMBL/GenBank/DDBJ databases">
        <authorList>
            <person name="Gilroy R."/>
        </authorList>
    </citation>
    <scope>NUCLEOTIDE SEQUENCE</scope>
    <source>
        <strain evidence="2">CHK118-2852</strain>
    </source>
</reference>
<name>A0A9D2GZ28_9BACE</name>
<reference evidence="2" key="1">
    <citation type="journal article" date="2021" name="PeerJ">
        <title>Extensive microbial diversity within the chicken gut microbiome revealed by metagenomics and culture.</title>
        <authorList>
            <person name="Gilroy R."/>
            <person name="Ravi A."/>
            <person name="Getino M."/>
            <person name="Pursley I."/>
            <person name="Horton D.L."/>
            <person name="Alikhan N.F."/>
            <person name="Baker D."/>
            <person name="Gharbi K."/>
            <person name="Hall N."/>
            <person name="Watson M."/>
            <person name="Adriaenssens E.M."/>
            <person name="Foster-Nyarko E."/>
            <person name="Jarju S."/>
            <person name="Secka A."/>
            <person name="Antonio M."/>
            <person name="Oren A."/>
            <person name="Chaudhuri R.R."/>
            <person name="La Ragione R."/>
            <person name="Hildebrand F."/>
            <person name="Pallen M.J."/>
        </authorList>
    </citation>
    <scope>NUCLEOTIDE SEQUENCE</scope>
    <source>
        <strain evidence="2">CHK118-2852</strain>
    </source>
</reference>
<sequence length="74" mass="8620">MKEYSYEKESVEALCDWAAHATFPKEVKLNEAEVIFDVPCFVQANLNDIKAHYPDPFYHPSITRLYLLKEILEG</sequence>
<organism evidence="2 3">
    <name type="scientific">Candidatus Bacteroides merdavium</name>
    <dbReference type="NCBI Taxonomy" id="2838472"/>
    <lineage>
        <taxon>Bacteria</taxon>
        <taxon>Pseudomonadati</taxon>
        <taxon>Bacteroidota</taxon>
        <taxon>Bacteroidia</taxon>
        <taxon>Bacteroidales</taxon>
        <taxon>Bacteroidaceae</taxon>
        <taxon>Bacteroides</taxon>
    </lineage>
</organism>
<evidence type="ECO:0000313" key="3">
    <source>
        <dbReference type="Proteomes" id="UP000824108"/>
    </source>
</evidence>
<dbReference type="AlphaFoldDB" id="A0A9D2GZ28"/>
<gene>
    <name evidence="2" type="ORF">H9807_06060</name>
</gene>
<proteinExistence type="predicted"/>
<feature type="domain" description="DUF6965" evidence="1">
    <location>
        <begin position="9"/>
        <end position="74"/>
    </location>
</feature>
<dbReference type="InterPro" id="IPR054238">
    <property type="entry name" value="DUF6965"/>
</dbReference>
<evidence type="ECO:0000313" key="2">
    <source>
        <dbReference type="EMBL" id="HIZ91665.1"/>
    </source>
</evidence>
<dbReference type="Pfam" id="PF22292">
    <property type="entry name" value="DUF6965"/>
    <property type="match status" value="1"/>
</dbReference>